<dbReference type="InterPro" id="IPR054394">
    <property type="entry name" value="Hao_C"/>
</dbReference>
<dbReference type="EMBL" id="CP049055">
    <property type="protein sequence ID" value="QII13462.1"/>
    <property type="molecule type" value="Genomic_DNA"/>
</dbReference>
<feature type="region of interest" description="Disordered" evidence="2">
    <location>
        <begin position="37"/>
        <end position="116"/>
    </location>
</feature>
<dbReference type="Pfam" id="PF22142">
    <property type="entry name" value="Hao_C"/>
    <property type="match status" value="1"/>
</dbReference>
<dbReference type="PANTHER" id="PTHR35038:SF5">
    <property type="entry name" value="CYTOCHROME C-TYPE PROTEIN NRFB"/>
    <property type="match status" value="1"/>
</dbReference>
<evidence type="ECO:0000256" key="2">
    <source>
        <dbReference type="SAM" id="MobiDB-lite"/>
    </source>
</evidence>
<dbReference type="InterPro" id="IPR051829">
    <property type="entry name" value="Multiheme_Cytochr_ET"/>
</dbReference>
<dbReference type="KEGG" id="kst:KSMBR1_3040"/>
<keyword evidence="7" id="KW-1185">Reference proteome</keyword>
<dbReference type="Pfam" id="PF13447">
    <property type="entry name" value="Multi-haem_cyto"/>
    <property type="match status" value="1"/>
</dbReference>
<dbReference type="AlphaFoldDB" id="Q1Q7J1"/>
<dbReference type="PANTHER" id="PTHR35038">
    <property type="entry name" value="DISSIMILATORY SULFITE REDUCTASE SIRA"/>
    <property type="match status" value="1"/>
</dbReference>
<dbReference type="EMBL" id="LT934425">
    <property type="protein sequence ID" value="SOH05518.1"/>
    <property type="molecule type" value="Genomic_DNA"/>
</dbReference>
<reference evidence="4" key="1">
    <citation type="journal article" date="2006" name="Nature">
        <title>Deciphering the evolution and metabolism of an anammox bacterium from a community genome.</title>
        <authorList>
            <person name="Strous M."/>
            <person name="Pelletier E."/>
            <person name="Mangenot S."/>
            <person name="Rattei T."/>
            <person name="Lehner A."/>
            <person name="Taylor M.W."/>
            <person name="Horn M."/>
            <person name="Daims H."/>
            <person name="Bartol-Mavel D."/>
            <person name="Wincker P."/>
            <person name="Barbe V."/>
            <person name="Fonknechten N."/>
            <person name="Vallenet D."/>
            <person name="Segurens B."/>
            <person name="Schenowitz-Truong C."/>
            <person name="Medigue C."/>
            <person name="Collingro A."/>
            <person name="Snel B."/>
            <person name="Dutilh B.E."/>
            <person name="OpDenCamp H.J.M."/>
            <person name="vanDerDrift C."/>
            <person name="Cirpus I."/>
            <person name="vanDePas-Schoonen K.T."/>
            <person name="Harhangi H.R."/>
            <person name="vanNiftrik L."/>
            <person name="Schmid M."/>
            <person name="Keltjens J."/>
            <person name="vanDeVossenberg J."/>
            <person name="Kartal B."/>
            <person name="Meier H."/>
            <person name="Frishman D."/>
            <person name="Huynen M.A."/>
            <person name="Mewes H."/>
            <person name="Weissenbach J."/>
            <person name="Jetten M.S.M."/>
            <person name="Wagner M."/>
            <person name="LePaslier D."/>
        </authorList>
    </citation>
    <scope>NUCLEOTIDE SEQUENCE</scope>
</reference>
<dbReference type="SUPFAM" id="SSF48695">
    <property type="entry name" value="Multiheme cytochromes"/>
    <property type="match status" value="1"/>
</dbReference>
<evidence type="ECO:0000313" key="5">
    <source>
        <dbReference type="EMBL" id="QII13462.1"/>
    </source>
</evidence>
<reference evidence="4" key="2">
    <citation type="submission" date="2006-01" db="EMBL/GenBank/DDBJ databases">
        <authorList>
            <person name="Genoscope"/>
        </authorList>
    </citation>
    <scope>NUCLEOTIDE SEQUENCE</scope>
</reference>
<dbReference type="EMBL" id="CT030148">
    <property type="protein sequence ID" value="CAJ70788.1"/>
    <property type="molecule type" value="Genomic_DNA"/>
</dbReference>
<dbReference type="InterPro" id="IPR036280">
    <property type="entry name" value="Multihaem_cyt_sf"/>
</dbReference>
<organism evidence="4">
    <name type="scientific">Kuenenia stuttgartiensis</name>
    <dbReference type="NCBI Taxonomy" id="174633"/>
    <lineage>
        <taxon>Bacteria</taxon>
        <taxon>Pseudomonadati</taxon>
        <taxon>Planctomycetota</taxon>
        <taxon>Candidatus Brocadiia</taxon>
        <taxon>Candidatus Brocadiales</taxon>
        <taxon>Candidatus Brocadiaceae</taxon>
        <taxon>Candidatus Kuenenia</taxon>
    </lineage>
</organism>
<feature type="domain" description="Hydroxylamine oxidoreductase C-terminal" evidence="3">
    <location>
        <begin position="552"/>
        <end position="577"/>
    </location>
</feature>
<dbReference type="Proteomes" id="UP000501926">
    <property type="component" value="Chromosome"/>
</dbReference>
<dbReference type="Gene3D" id="1.20.850.10">
    <property type="entry name" value="Hydroxylamine Oxidoreductase, Chain A, domain 2"/>
    <property type="match status" value="1"/>
</dbReference>
<evidence type="ECO:0000313" key="4">
    <source>
        <dbReference type="EMBL" id="CAJ70788.1"/>
    </source>
</evidence>
<dbReference type="GO" id="GO:0033740">
    <property type="term" value="F:hydroxylamine oxidoreductase activity"/>
    <property type="evidence" value="ECO:0007669"/>
    <property type="project" value="UniProtKB-EC"/>
</dbReference>
<reference evidence="6" key="3">
    <citation type="submission" date="2017-10" db="EMBL/GenBank/DDBJ databases">
        <authorList>
            <person name="Banno H."/>
            <person name="Chua N.-H."/>
        </authorList>
    </citation>
    <scope>NUCLEOTIDE SEQUENCE [LARGE SCALE GENOMIC DNA]</scope>
    <source>
        <strain evidence="6">Kuenenia_mbr1_ru-nijmegen</strain>
    </source>
</reference>
<dbReference type="EC" id="1.7.2.8" evidence="5"/>
<evidence type="ECO:0000256" key="1">
    <source>
        <dbReference type="ARBA" id="ARBA00022729"/>
    </source>
</evidence>
<reference evidence="7" key="4">
    <citation type="submission" date="2017-10" db="EMBL/GenBank/DDBJ databases">
        <authorList>
            <person name="Frank J."/>
        </authorList>
    </citation>
    <scope>NUCLEOTIDE SEQUENCE [LARGE SCALE GENOMIC DNA]</scope>
</reference>
<proteinExistence type="predicted"/>
<keyword evidence="5" id="KW-0560">Oxidoreductase</keyword>
<keyword evidence="1" id="KW-0732">Signal</keyword>
<name>Q1Q7J1_KUEST</name>
<dbReference type="SMR" id="Q1Q7J1"/>
<gene>
    <name evidence="4" type="primary">hao</name>
    <name evidence="6" type="synonym">hao_4</name>
    <name evidence="5" type="ORF">KsCSTR_40830</name>
    <name evidence="6" type="ORF">KSMBR1_3040</name>
    <name evidence="4" type="ORF">kusta0043</name>
</gene>
<dbReference type="Proteomes" id="UP000221734">
    <property type="component" value="Chromosome Kuenenia_stuttgartiensis_MBR1"/>
</dbReference>
<accession>Q1Q7J1</accession>
<dbReference type="RefSeq" id="WP_230405693.1">
    <property type="nucleotide sequence ID" value="NZ_CP049055.1"/>
</dbReference>
<dbReference type="Gene3D" id="1.10.780.10">
    <property type="entry name" value="Hydroxylamine Oxidoreductase, Chain A, domain 1"/>
    <property type="match status" value="1"/>
</dbReference>
<evidence type="ECO:0000313" key="7">
    <source>
        <dbReference type="Proteomes" id="UP000221734"/>
    </source>
</evidence>
<reference evidence="5 8" key="5">
    <citation type="submission" date="2020-02" db="EMBL/GenBank/DDBJ databases">
        <title>Newly sequenced genome of strain CSTR1 showed variability in Candidatus Kuenenia stuttgartiensis genomes.</title>
        <authorList>
            <person name="Ding C."/>
            <person name="Adrian L."/>
        </authorList>
    </citation>
    <scope>NUCLEOTIDE SEQUENCE [LARGE SCALE GENOMIC DNA]</scope>
    <source>
        <strain evidence="5 8">CSTR1</strain>
    </source>
</reference>
<sequence length="591" mass="67043">MYKFSKVAVVVCLFVLFVGAWFGFRSVHADAEINVKEKKEKKEKISSKSEKSEKRDATAEIKDTKTEQKTVTPKEEKKEIVKQEKPEEKAEPPASEKQEEKHAPVVKEDMADTHPKDARTIQQIISELTGEKIGPDNSGDVYHLGLTATYTPPKELLPGEGKFGKLFSFLPLMRWYDPDHYYTPNQAIGGEFTHGECLMCHTIQTPGIVAQWKKSKHAAVEQVVGCDKCHGNNHQQLYMPSWQHCGECHPEQKEGHRGGAMASHTYAFHVSTIEAPWQIAKPAAEVTACATCHGIAENRCDGCHTRHDFSLAEARKPNNCGICHTGLDHYEYEMYRESYHGMIYESEQHTWDWTKPMKPENYKTPTCAYCHMRDGEHNAQKFSTVNSHMGTSLVDRGAPKYKEARQSWINTCKGCHSPRFAADQLEAMDEAIKVSFTKWREAMKIVVDLYNDGMLDPMPKDLAPDYAGHYTFSLIGGEGRMYNVSDIERTAFEMLVYITNAVYKAMAHGAMYGATYGKGAFLQDRWLIQVKAEASKLRRIRALEERVGIKHKAYDFWKHGEYTDLLLGWKRKPGDVDKAACKHEGADCLVE</sequence>
<evidence type="ECO:0000313" key="6">
    <source>
        <dbReference type="EMBL" id="SOH05518.1"/>
    </source>
</evidence>
<protein>
    <submittedName>
        <fullName evidence="5">Putative hydroxylamine oxidoreductase hao</fullName>
        <ecNumber evidence="5">1.7.2.8</ecNumber>
    </submittedName>
    <submittedName>
        <fullName evidence="4">Similar to hydroxylamine oxidoreductase hao</fullName>
    </submittedName>
</protein>
<evidence type="ECO:0000313" key="8">
    <source>
        <dbReference type="Proteomes" id="UP000501926"/>
    </source>
</evidence>
<evidence type="ECO:0000259" key="3">
    <source>
        <dbReference type="Pfam" id="PF22142"/>
    </source>
</evidence>